<gene>
    <name evidence="3" type="primary">LOC107960256</name>
</gene>
<dbReference type="Gene3D" id="3.30.420.10">
    <property type="entry name" value="Ribonuclease H-like superfamily/Ribonuclease H"/>
    <property type="match status" value="1"/>
</dbReference>
<accession>A0ABM2YVG5</accession>
<dbReference type="GeneID" id="107960256"/>
<dbReference type="RefSeq" id="XP_040934481.1">
    <property type="nucleotide sequence ID" value="XM_041078547.1"/>
</dbReference>
<evidence type="ECO:0000313" key="3">
    <source>
        <dbReference type="RefSeq" id="XP_040934481.1"/>
    </source>
</evidence>
<organism evidence="2 3">
    <name type="scientific">Gossypium hirsutum</name>
    <name type="common">Upland cotton</name>
    <name type="synonym">Gossypium mexicanum</name>
    <dbReference type="NCBI Taxonomy" id="3635"/>
    <lineage>
        <taxon>Eukaryota</taxon>
        <taxon>Viridiplantae</taxon>
        <taxon>Streptophyta</taxon>
        <taxon>Embryophyta</taxon>
        <taxon>Tracheophyta</taxon>
        <taxon>Spermatophyta</taxon>
        <taxon>Magnoliopsida</taxon>
        <taxon>eudicotyledons</taxon>
        <taxon>Gunneridae</taxon>
        <taxon>Pentapetalae</taxon>
        <taxon>rosids</taxon>
        <taxon>malvids</taxon>
        <taxon>Malvales</taxon>
        <taxon>Malvaceae</taxon>
        <taxon>Malvoideae</taxon>
        <taxon>Gossypium</taxon>
    </lineage>
</organism>
<reference evidence="2" key="1">
    <citation type="journal article" date="2020" name="Nat. Genet.">
        <title>Genomic diversifications of five Gossypium allopolyploid species and their impact on cotton improvement.</title>
        <authorList>
            <person name="Chen Z.J."/>
            <person name="Sreedasyam A."/>
            <person name="Ando A."/>
            <person name="Song Q."/>
            <person name="De Santiago L.M."/>
            <person name="Hulse-Kemp A.M."/>
            <person name="Ding M."/>
            <person name="Ye W."/>
            <person name="Kirkbride R.C."/>
            <person name="Jenkins J."/>
            <person name="Plott C."/>
            <person name="Lovell J."/>
            <person name="Lin Y.M."/>
            <person name="Vaughn R."/>
            <person name="Liu B."/>
            <person name="Simpson S."/>
            <person name="Scheffler B.E."/>
            <person name="Wen L."/>
            <person name="Saski C.A."/>
            <person name="Grover C.E."/>
            <person name="Hu G."/>
            <person name="Conover J.L."/>
            <person name="Carlson J.W."/>
            <person name="Shu S."/>
            <person name="Boston L.B."/>
            <person name="Williams M."/>
            <person name="Peterson D.G."/>
            <person name="McGee K."/>
            <person name="Jones D.C."/>
            <person name="Wendel J.F."/>
            <person name="Stelly D.M."/>
            <person name="Grimwood J."/>
            <person name="Schmutz J."/>
        </authorList>
    </citation>
    <scope>NUCLEOTIDE SEQUENCE [LARGE SCALE GENOMIC DNA]</scope>
    <source>
        <strain evidence="2">cv. TM-1</strain>
    </source>
</reference>
<reference evidence="3" key="2">
    <citation type="submission" date="2025-08" db="UniProtKB">
        <authorList>
            <consortium name="RefSeq"/>
        </authorList>
    </citation>
    <scope>IDENTIFICATION</scope>
</reference>
<dbReference type="Pfam" id="PF24626">
    <property type="entry name" value="SH3_Tf2-1"/>
    <property type="match status" value="1"/>
</dbReference>
<protein>
    <recommendedName>
        <fullName evidence="1">Tf2-1-like SH3-like domain-containing protein</fullName>
    </recommendedName>
</protein>
<evidence type="ECO:0000259" key="1">
    <source>
        <dbReference type="Pfam" id="PF24626"/>
    </source>
</evidence>
<sequence>MDFVSGLPLTFTKKDSIWVIVDRLTNSVHLIPVKTDFSLPKLAKLYISEIVRLHGVPVSIISGRDPWFTSRFWQKLYEALGSRLDFSTMVPFEAIYGRKCCNPLSWTELDKLRVLGPELISETKDKIRFAWKNVLKFGRKGKLSPQFTMPYRILKQVGLVAYQLELPLKLDRIHDAFHVLMLRRYRSDPTHIAPVEEIEVRLDLTFEEEPVQILDCDVKVLHRNFIPLVKVLRWNHSTEEAT</sequence>
<dbReference type="PANTHER" id="PTHR46148:SF44">
    <property type="entry name" value="GAG-POL POLYPROTEIN"/>
    <property type="match status" value="1"/>
</dbReference>
<keyword evidence="2" id="KW-1185">Reference proteome</keyword>
<dbReference type="SUPFAM" id="SSF53098">
    <property type="entry name" value="Ribonuclease H-like"/>
    <property type="match status" value="1"/>
</dbReference>
<dbReference type="InterPro" id="IPR036397">
    <property type="entry name" value="RNaseH_sf"/>
</dbReference>
<evidence type="ECO:0000313" key="2">
    <source>
        <dbReference type="Proteomes" id="UP000818029"/>
    </source>
</evidence>
<feature type="domain" description="Tf2-1-like SH3-like" evidence="1">
    <location>
        <begin position="133"/>
        <end position="186"/>
    </location>
</feature>
<proteinExistence type="predicted"/>
<dbReference type="InterPro" id="IPR012337">
    <property type="entry name" value="RNaseH-like_sf"/>
</dbReference>
<name>A0ABM2YVG5_GOSHI</name>
<dbReference type="PANTHER" id="PTHR46148">
    <property type="entry name" value="CHROMO DOMAIN-CONTAINING PROTEIN"/>
    <property type="match status" value="1"/>
</dbReference>
<dbReference type="Proteomes" id="UP000818029">
    <property type="component" value="Chromosome A10"/>
</dbReference>
<dbReference type="InterPro" id="IPR056924">
    <property type="entry name" value="SH3_Tf2-1"/>
</dbReference>